<evidence type="ECO:0000256" key="2">
    <source>
        <dbReference type="ARBA" id="ARBA00007371"/>
    </source>
</evidence>
<name>A0A8C0RNC4_CANLF</name>
<comment type="similarity">
    <text evidence="2 9">Belongs to the beta-defensin family.</text>
</comment>
<keyword evidence="3 9" id="KW-0964">Secreted</keyword>
<evidence type="ECO:0000313" key="12">
    <source>
        <dbReference type="Proteomes" id="UP000694429"/>
    </source>
</evidence>
<keyword evidence="5 9" id="KW-0732">Signal</keyword>
<dbReference type="InterPro" id="IPR025933">
    <property type="entry name" value="Beta_defensin_dom"/>
</dbReference>
<evidence type="ECO:0000256" key="8">
    <source>
        <dbReference type="ARBA" id="ARBA00023157"/>
    </source>
</evidence>
<comment type="subcellular location">
    <subcellularLocation>
        <location evidence="1 9">Secreted</location>
    </subcellularLocation>
</comment>
<sequence>MRVLYSILGALALLSVVPQARTFFLKDTCSLEYLNCRMKCNPDEQAIKYCADWTICCKAKNTKFKRKKKW</sequence>
<dbReference type="PANTHER" id="PTHR47900">
    <property type="entry name" value="BETA-DEFENSIN 131A"/>
    <property type="match status" value="1"/>
</dbReference>
<evidence type="ECO:0000259" key="10">
    <source>
        <dbReference type="Pfam" id="PF13841"/>
    </source>
</evidence>
<keyword evidence="6 9" id="KW-0211">Defensin</keyword>
<dbReference type="PANTHER" id="PTHR47900:SF1">
    <property type="entry name" value="BETA-DEFENSIN 131A"/>
    <property type="match status" value="1"/>
</dbReference>
<dbReference type="Ensembl" id="ENSCAFT00030034317.1">
    <property type="protein sequence ID" value="ENSCAFP00030029925.1"/>
    <property type="gene ID" value="ENSCAFG00030018647.1"/>
</dbReference>
<dbReference type="GO" id="GO:0045087">
    <property type="term" value="P:innate immune response"/>
    <property type="evidence" value="ECO:0007669"/>
    <property type="project" value="InterPro"/>
</dbReference>
<evidence type="ECO:0000256" key="5">
    <source>
        <dbReference type="ARBA" id="ARBA00022729"/>
    </source>
</evidence>
<proteinExistence type="inferred from homology"/>
<comment type="function">
    <text evidence="9">Has antibacterial activity.</text>
</comment>
<feature type="signal peptide" evidence="9">
    <location>
        <begin position="1"/>
        <end position="22"/>
    </location>
</feature>
<evidence type="ECO:0000256" key="1">
    <source>
        <dbReference type="ARBA" id="ARBA00004613"/>
    </source>
</evidence>
<accession>A0A8C0RNC4</accession>
<reference evidence="11" key="1">
    <citation type="submission" date="2019-03" db="EMBL/GenBank/DDBJ databases">
        <authorList>
            <person name="Warren W.C."/>
            <person name="Johnson G.S."/>
        </authorList>
    </citation>
    <scope>NUCLEOTIDE SEQUENCE [LARGE SCALE GENOMIC DNA]</scope>
    <source>
        <strain evidence="11">Basenji</strain>
    </source>
</reference>
<evidence type="ECO:0000313" key="11">
    <source>
        <dbReference type="Ensembl" id="ENSCAFP00030029925.1"/>
    </source>
</evidence>
<dbReference type="AlphaFoldDB" id="A0A8C0RNC4"/>
<feature type="domain" description="Beta-defensin" evidence="10">
    <location>
        <begin position="28"/>
        <end position="57"/>
    </location>
</feature>
<keyword evidence="4 9" id="KW-0929">Antimicrobial</keyword>
<dbReference type="GO" id="GO:0042742">
    <property type="term" value="P:defense response to bacterium"/>
    <property type="evidence" value="ECO:0007669"/>
    <property type="project" value="UniProtKB-UniRule"/>
</dbReference>
<evidence type="ECO:0000256" key="9">
    <source>
        <dbReference type="RuleBase" id="RU231113"/>
    </source>
</evidence>
<evidence type="ECO:0000256" key="7">
    <source>
        <dbReference type="ARBA" id="ARBA00023022"/>
    </source>
</evidence>
<reference evidence="11" key="2">
    <citation type="submission" date="2025-08" db="UniProtKB">
        <authorList>
            <consortium name="Ensembl"/>
        </authorList>
    </citation>
    <scope>IDENTIFICATION</scope>
</reference>
<feature type="chain" id="PRO_5034668739" description="Beta-defensin" evidence="9">
    <location>
        <begin position="23"/>
        <end position="70"/>
    </location>
</feature>
<dbReference type="GO" id="GO:0005576">
    <property type="term" value="C:extracellular region"/>
    <property type="evidence" value="ECO:0007669"/>
    <property type="project" value="UniProtKB-SubCell"/>
</dbReference>
<evidence type="ECO:0000256" key="3">
    <source>
        <dbReference type="ARBA" id="ARBA00022525"/>
    </source>
</evidence>
<protein>
    <recommendedName>
        <fullName evidence="9">Beta-defensin</fullName>
    </recommendedName>
</protein>
<evidence type="ECO:0000256" key="6">
    <source>
        <dbReference type="ARBA" id="ARBA00022940"/>
    </source>
</evidence>
<keyword evidence="8" id="KW-1015">Disulfide bond</keyword>
<keyword evidence="7 9" id="KW-0044">Antibiotic</keyword>
<organism evidence="11 12">
    <name type="scientific">Canis lupus familiaris</name>
    <name type="common">Dog</name>
    <name type="synonym">Canis familiaris</name>
    <dbReference type="NCBI Taxonomy" id="9615"/>
    <lineage>
        <taxon>Eukaryota</taxon>
        <taxon>Metazoa</taxon>
        <taxon>Chordata</taxon>
        <taxon>Craniata</taxon>
        <taxon>Vertebrata</taxon>
        <taxon>Euteleostomi</taxon>
        <taxon>Mammalia</taxon>
        <taxon>Eutheria</taxon>
        <taxon>Laurasiatheria</taxon>
        <taxon>Carnivora</taxon>
        <taxon>Caniformia</taxon>
        <taxon>Canidae</taxon>
        <taxon>Canis</taxon>
    </lineage>
</organism>
<dbReference type="Proteomes" id="UP000694429">
    <property type="component" value="Chromosome 25"/>
</dbReference>
<evidence type="ECO:0000256" key="4">
    <source>
        <dbReference type="ARBA" id="ARBA00022529"/>
    </source>
</evidence>
<dbReference type="Pfam" id="PF13841">
    <property type="entry name" value="Defensin_beta_2"/>
    <property type="match status" value="1"/>
</dbReference>